<dbReference type="SUPFAM" id="SSF48317">
    <property type="entry name" value="Acid phosphatase/Vanadium-dependent haloperoxidase"/>
    <property type="match status" value="1"/>
</dbReference>
<reference evidence="6 7" key="1">
    <citation type="submission" date="2013-10" db="EMBL/GenBank/DDBJ databases">
        <title>Salinisphaera japonica YTM-1 Genome Sequencing.</title>
        <authorList>
            <person name="Lai Q."/>
            <person name="Li C."/>
            <person name="Shao Z."/>
        </authorList>
    </citation>
    <scope>NUCLEOTIDE SEQUENCE [LARGE SCALE GENOMIC DNA]</scope>
    <source>
        <strain evidence="6 7">YTM-1</strain>
    </source>
</reference>
<evidence type="ECO:0000313" key="7">
    <source>
        <dbReference type="Proteomes" id="UP000285310"/>
    </source>
</evidence>
<keyword evidence="7" id="KW-1185">Reference proteome</keyword>
<dbReference type="AlphaFoldDB" id="A0A423PMM6"/>
<feature type="transmembrane region" description="Helical" evidence="4">
    <location>
        <begin position="216"/>
        <end position="236"/>
    </location>
</feature>
<organism evidence="6 7">
    <name type="scientific">Salinisphaera japonica YTM-1</name>
    <dbReference type="NCBI Taxonomy" id="1209778"/>
    <lineage>
        <taxon>Bacteria</taxon>
        <taxon>Pseudomonadati</taxon>
        <taxon>Pseudomonadota</taxon>
        <taxon>Gammaproteobacteria</taxon>
        <taxon>Salinisphaerales</taxon>
        <taxon>Salinisphaeraceae</taxon>
        <taxon>Salinisphaera</taxon>
    </lineage>
</organism>
<evidence type="ECO:0000256" key="3">
    <source>
        <dbReference type="ARBA" id="ARBA00047594"/>
    </source>
</evidence>
<dbReference type="SMART" id="SM00014">
    <property type="entry name" value="acidPPc"/>
    <property type="match status" value="1"/>
</dbReference>
<feature type="transmembrane region" description="Helical" evidence="4">
    <location>
        <begin position="144"/>
        <end position="166"/>
    </location>
</feature>
<dbReference type="GO" id="GO:0050380">
    <property type="term" value="F:undecaprenyl-diphosphatase activity"/>
    <property type="evidence" value="ECO:0007669"/>
    <property type="project" value="UniProtKB-EC"/>
</dbReference>
<keyword evidence="4" id="KW-1133">Transmembrane helix</keyword>
<evidence type="ECO:0000256" key="4">
    <source>
        <dbReference type="SAM" id="Phobius"/>
    </source>
</evidence>
<feature type="domain" description="Phosphatidic acid phosphatase type 2/haloperoxidase" evidence="5">
    <location>
        <begin position="145"/>
        <end position="257"/>
    </location>
</feature>
<feature type="transmembrane region" description="Helical" evidence="4">
    <location>
        <begin position="186"/>
        <end position="204"/>
    </location>
</feature>
<proteinExistence type="predicted"/>
<comment type="caution">
    <text evidence="6">The sequence shown here is derived from an EMBL/GenBank/DDBJ whole genome shotgun (WGS) entry which is preliminary data.</text>
</comment>
<dbReference type="CDD" id="cd03392">
    <property type="entry name" value="PAP2_like_2"/>
    <property type="match status" value="1"/>
</dbReference>
<protein>
    <recommendedName>
        <fullName evidence="1">undecaprenyl-diphosphate phosphatase</fullName>
        <ecNumber evidence="1">3.6.1.27</ecNumber>
    </recommendedName>
    <alternativeName>
        <fullName evidence="2">Undecaprenyl pyrophosphate phosphatase</fullName>
    </alternativeName>
</protein>
<keyword evidence="4" id="KW-0472">Membrane</keyword>
<accession>A0A423PMM6</accession>
<dbReference type="PANTHER" id="PTHR14969:SF13">
    <property type="entry name" value="AT30094P"/>
    <property type="match status" value="1"/>
</dbReference>
<feature type="transmembrane region" description="Helical" evidence="4">
    <location>
        <begin position="58"/>
        <end position="77"/>
    </location>
</feature>
<gene>
    <name evidence="6" type="ORF">SAJA_10395</name>
</gene>
<name>A0A423PMM6_9GAMM</name>
<evidence type="ECO:0000313" key="6">
    <source>
        <dbReference type="EMBL" id="ROO26875.1"/>
    </source>
</evidence>
<comment type="catalytic activity">
    <reaction evidence="3">
        <text>di-trans,octa-cis-undecaprenyl diphosphate + H2O = di-trans,octa-cis-undecaprenyl phosphate + phosphate + H(+)</text>
        <dbReference type="Rhea" id="RHEA:28094"/>
        <dbReference type="ChEBI" id="CHEBI:15377"/>
        <dbReference type="ChEBI" id="CHEBI:15378"/>
        <dbReference type="ChEBI" id="CHEBI:43474"/>
        <dbReference type="ChEBI" id="CHEBI:58405"/>
        <dbReference type="ChEBI" id="CHEBI:60392"/>
        <dbReference type="EC" id="3.6.1.27"/>
    </reaction>
</comment>
<dbReference type="InterPro" id="IPR036938">
    <property type="entry name" value="PAP2/HPO_sf"/>
</dbReference>
<evidence type="ECO:0000256" key="2">
    <source>
        <dbReference type="ARBA" id="ARBA00032707"/>
    </source>
</evidence>
<dbReference type="Gene3D" id="1.20.144.10">
    <property type="entry name" value="Phosphatidic acid phosphatase type 2/haloperoxidase"/>
    <property type="match status" value="1"/>
</dbReference>
<dbReference type="InParanoid" id="A0A423PMM6"/>
<dbReference type="PANTHER" id="PTHR14969">
    <property type="entry name" value="SPHINGOSINE-1-PHOSPHATE PHOSPHOHYDROLASE"/>
    <property type="match status" value="1"/>
</dbReference>
<evidence type="ECO:0000259" key="5">
    <source>
        <dbReference type="SMART" id="SM00014"/>
    </source>
</evidence>
<keyword evidence="4" id="KW-0812">Transmembrane</keyword>
<dbReference type="EMBL" id="AYKG01000032">
    <property type="protein sequence ID" value="ROO26875.1"/>
    <property type="molecule type" value="Genomic_DNA"/>
</dbReference>
<feature type="transmembrane region" description="Helical" evidence="4">
    <location>
        <begin position="116"/>
        <end position="137"/>
    </location>
</feature>
<sequence>MLVGLARQLILKLVPRVVARLRGWLLRVYGVGQLIDLARRRFPRLTAWLEHRFATDRFAGLPLTLIVLLAGYLAAIGTDLAEEVIERSGIVGLDRQINQALAVVRDPDVVAVFAKITHLADIMTLVAVTGVASAFLWADRRAAFLPGLWLAVAGSQLITYVGKYVIDRPRPEFLTFAHAATPSFPSGHATGAMAVYGFIAYAIVREVAQPRLRFELAFWAGMLIAAIAASRMILSVHFASDVAAGLIVGAFWLLAGFALTEYLREHATGRSARA</sequence>
<dbReference type="InterPro" id="IPR000326">
    <property type="entry name" value="PAP2/HPO"/>
</dbReference>
<feature type="transmembrane region" description="Helical" evidence="4">
    <location>
        <begin position="242"/>
        <end position="263"/>
    </location>
</feature>
<dbReference type="Proteomes" id="UP000285310">
    <property type="component" value="Unassembled WGS sequence"/>
</dbReference>
<evidence type="ECO:0000256" key="1">
    <source>
        <dbReference type="ARBA" id="ARBA00012374"/>
    </source>
</evidence>
<dbReference type="Pfam" id="PF01569">
    <property type="entry name" value="PAP2"/>
    <property type="match status" value="1"/>
</dbReference>
<dbReference type="EC" id="3.6.1.27" evidence="1"/>